<dbReference type="Pfam" id="PF01872">
    <property type="entry name" value="RibD_C"/>
    <property type="match status" value="1"/>
</dbReference>
<keyword evidence="6 12" id="KW-0686">Riboflavin biosynthesis</keyword>
<evidence type="ECO:0000256" key="10">
    <source>
        <dbReference type="ARBA" id="ARBA00023002"/>
    </source>
</evidence>
<comment type="similarity">
    <text evidence="5 12">In the C-terminal section; belongs to the HTP reductase family.</text>
</comment>
<dbReference type="InterPro" id="IPR002125">
    <property type="entry name" value="CMP_dCMP_dom"/>
</dbReference>
<comment type="pathway">
    <text evidence="3 12">Cofactor biosynthesis; riboflavin biosynthesis; 5-amino-6-(D-ribitylamino)uracil from GTP: step 3/4.</text>
</comment>
<dbReference type="EC" id="3.5.4.26" evidence="12"/>
<dbReference type="InterPro" id="IPR050765">
    <property type="entry name" value="Riboflavin_Biosynth_HTPR"/>
</dbReference>
<keyword evidence="10 12" id="KW-0560">Oxidoreductase</keyword>
<dbReference type="InterPro" id="IPR004794">
    <property type="entry name" value="Eubact_RibD"/>
</dbReference>
<comment type="pathway">
    <text evidence="2 12">Cofactor biosynthesis; riboflavin biosynthesis; 5-amino-6-(D-ribitylamino)uracil from GTP: step 2/4.</text>
</comment>
<keyword evidence="7 12" id="KW-0479">Metal-binding</keyword>
<evidence type="ECO:0000256" key="3">
    <source>
        <dbReference type="ARBA" id="ARBA00004910"/>
    </source>
</evidence>
<comment type="catalytic activity">
    <reaction evidence="12">
        <text>2,5-diamino-6-hydroxy-4-(5-phosphoribosylamino)-pyrimidine + H2O + H(+) = 5-amino-6-(5-phospho-D-ribosylamino)uracil + NH4(+)</text>
        <dbReference type="Rhea" id="RHEA:21868"/>
        <dbReference type="ChEBI" id="CHEBI:15377"/>
        <dbReference type="ChEBI" id="CHEBI:15378"/>
        <dbReference type="ChEBI" id="CHEBI:28938"/>
        <dbReference type="ChEBI" id="CHEBI:58453"/>
        <dbReference type="ChEBI" id="CHEBI:58614"/>
        <dbReference type="EC" id="3.5.4.26"/>
    </reaction>
</comment>
<dbReference type="EMBL" id="BMIA01000002">
    <property type="protein sequence ID" value="GGH41913.1"/>
    <property type="molecule type" value="Genomic_DNA"/>
</dbReference>
<dbReference type="PANTHER" id="PTHR38011">
    <property type="entry name" value="DIHYDROFOLATE REDUCTASE FAMILY PROTEIN (AFU_ORTHOLOGUE AFUA_8G06820)"/>
    <property type="match status" value="1"/>
</dbReference>
<name>A0ABQ1YYQ0_9BACT</name>
<keyword evidence="8 12" id="KW-0862">Zinc</keyword>
<comment type="function">
    <text evidence="1 12">Converts 2,5-diamino-6-(ribosylamino)-4(3h)-pyrimidinone 5'-phosphate into 5-amino-6-(ribosylamino)-2,4(1h,3h)-pyrimidinedione 5'-phosphate.</text>
</comment>
<comment type="catalytic activity">
    <reaction evidence="12">
        <text>5-amino-6-(5-phospho-D-ribitylamino)uracil + NADP(+) = 5-amino-6-(5-phospho-D-ribosylamino)uracil + NADPH + H(+)</text>
        <dbReference type="Rhea" id="RHEA:17845"/>
        <dbReference type="ChEBI" id="CHEBI:15378"/>
        <dbReference type="ChEBI" id="CHEBI:57783"/>
        <dbReference type="ChEBI" id="CHEBI:58349"/>
        <dbReference type="ChEBI" id="CHEBI:58421"/>
        <dbReference type="ChEBI" id="CHEBI:58453"/>
        <dbReference type="EC" id="1.1.1.193"/>
    </reaction>
</comment>
<reference evidence="15" key="1">
    <citation type="journal article" date="2019" name="Int. J. Syst. Evol. Microbiol.">
        <title>The Global Catalogue of Microorganisms (GCM) 10K type strain sequencing project: providing services to taxonomists for standard genome sequencing and annotation.</title>
        <authorList>
            <consortium name="The Broad Institute Genomics Platform"/>
            <consortium name="The Broad Institute Genome Sequencing Center for Infectious Disease"/>
            <person name="Wu L."/>
            <person name="Ma J."/>
        </authorList>
    </citation>
    <scope>NUCLEOTIDE SEQUENCE [LARGE SCALE GENOMIC DNA]</scope>
    <source>
        <strain evidence="15">CGMCC 1.15288</strain>
    </source>
</reference>
<evidence type="ECO:0000256" key="2">
    <source>
        <dbReference type="ARBA" id="ARBA00004882"/>
    </source>
</evidence>
<dbReference type="Gene3D" id="3.40.140.10">
    <property type="entry name" value="Cytidine Deaminase, domain 2"/>
    <property type="match status" value="1"/>
</dbReference>
<evidence type="ECO:0000313" key="15">
    <source>
        <dbReference type="Proteomes" id="UP000600214"/>
    </source>
</evidence>
<evidence type="ECO:0000256" key="1">
    <source>
        <dbReference type="ARBA" id="ARBA00002151"/>
    </source>
</evidence>
<dbReference type="PROSITE" id="PS51747">
    <property type="entry name" value="CYT_DCMP_DEAMINASES_2"/>
    <property type="match status" value="1"/>
</dbReference>
<organism evidence="14 15">
    <name type="scientific">Dyadobacter endophyticus</name>
    <dbReference type="NCBI Taxonomy" id="1749036"/>
    <lineage>
        <taxon>Bacteria</taxon>
        <taxon>Pseudomonadati</taxon>
        <taxon>Bacteroidota</taxon>
        <taxon>Cytophagia</taxon>
        <taxon>Cytophagales</taxon>
        <taxon>Spirosomataceae</taxon>
        <taxon>Dyadobacter</taxon>
    </lineage>
</organism>
<dbReference type="InterPro" id="IPR016193">
    <property type="entry name" value="Cytidine_deaminase-like"/>
</dbReference>
<keyword evidence="12" id="KW-0378">Hydrolase</keyword>
<comment type="similarity">
    <text evidence="4 12">In the N-terminal section; belongs to the cytidine and deoxycytidylate deaminase family.</text>
</comment>
<gene>
    <name evidence="14" type="ORF">GCM10007423_38160</name>
</gene>
<dbReference type="InterPro" id="IPR002734">
    <property type="entry name" value="RibDG_C"/>
</dbReference>
<evidence type="ECO:0000256" key="6">
    <source>
        <dbReference type="ARBA" id="ARBA00022619"/>
    </source>
</evidence>
<dbReference type="Proteomes" id="UP000600214">
    <property type="component" value="Unassembled WGS sequence"/>
</dbReference>
<evidence type="ECO:0000256" key="11">
    <source>
        <dbReference type="ARBA" id="ARBA00023268"/>
    </source>
</evidence>
<feature type="domain" description="CMP/dCMP-type deaminase" evidence="13">
    <location>
        <begin position="2"/>
        <end position="129"/>
    </location>
</feature>
<evidence type="ECO:0000256" key="9">
    <source>
        <dbReference type="ARBA" id="ARBA00022857"/>
    </source>
</evidence>
<sequence>METHNQWMERALQLAEYGRGQVSPNPMVGCVIVHNGRIIGEGWHRAYGEPHAEVRAIADADAKGNSHLLPQATAYVTLEPCSHTGKTPPCADLLVNRRLKKVVICNSDPNPLVSGRGIRRLRDAGIEVECDVLQARGLELNKRFFTAMTLGRPYVILKWAETADGFLGYHAGNPVQISGALSNMRVHKWRTEEDSIMVGYKTALMDNPRLNVRHWTGTNPVRIVTDRRLQLPAHLHLLDNSQSTILVNYDRGTEIPSEPERYATPSTAYLKIDRERDEIAQLLEGLHARKIQSVLVEGGAAVINAFLESGLWDEIRRCQGKLTIGEGVNAPVPRGIFQGWEQIGDDLWTFYNRL</sequence>
<accession>A0ABQ1YYQ0</accession>
<keyword evidence="15" id="KW-1185">Reference proteome</keyword>
<comment type="caution">
    <text evidence="14">The sequence shown here is derived from an EMBL/GenBank/DDBJ whole genome shotgun (WGS) entry which is preliminary data.</text>
</comment>
<evidence type="ECO:0000256" key="4">
    <source>
        <dbReference type="ARBA" id="ARBA00005259"/>
    </source>
</evidence>
<dbReference type="RefSeq" id="WP_188934957.1">
    <property type="nucleotide sequence ID" value="NZ_BMIA01000002.1"/>
</dbReference>
<proteinExistence type="inferred from homology"/>
<evidence type="ECO:0000259" key="13">
    <source>
        <dbReference type="PROSITE" id="PS51747"/>
    </source>
</evidence>
<dbReference type="InterPro" id="IPR024072">
    <property type="entry name" value="DHFR-like_dom_sf"/>
</dbReference>
<evidence type="ECO:0000256" key="12">
    <source>
        <dbReference type="PIRNR" id="PIRNR006769"/>
    </source>
</evidence>
<dbReference type="NCBIfam" id="TIGR00326">
    <property type="entry name" value="eubact_ribD"/>
    <property type="match status" value="1"/>
</dbReference>
<protein>
    <recommendedName>
        <fullName evidence="12">Riboflavin biosynthesis protein RibD</fullName>
    </recommendedName>
    <domain>
        <recommendedName>
            <fullName evidence="12">Diaminohydroxyphosphoribosylaminopyrimidine deaminase</fullName>
            <shortName evidence="12">DRAP deaminase</shortName>
            <ecNumber evidence="12">3.5.4.26</ecNumber>
        </recommendedName>
        <alternativeName>
            <fullName evidence="12">Riboflavin-specific deaminase</fullName>
        </alternativeName>
    </domain>
    <domain>
        <recommendedName>
            <fullName evidence="12">5-amino-6-(5-phosphoribosylamino)uracil reductase</fullName>
            <ecNumber evidence="12">1.1.1.193</ecNumber>
        </recommendedName>
        <alternativeName>
            <fullName evidence="12">HTP reductase</fullName>
        </alternativeName>
    </domain>
</protein>
<evidence type="ECO:0000313" key="14">
    <source>
        <dbReference type="EMBL" id="GGH41913.1"/>
    </source>
</evidence>
<keyword evidence="9 12" id="KW-0521">NADP</keyword>
<dbReference type="PANTHER" id="PTHR38011:SF7">
    <property type="entry name" value="2,5-DIAMINO-6-RIBOSYLAMINO-4(3H)-PYRIMIDINONE 5'-PHOSPHATE REDUCTASE"/>
    <property type="match status" value="1"/>
</dbReference>
<dbReference type="PROSITE" id="PS00903">
    <property type="entry name" value="CYT_DCMP_DEAMINASES_1"/>
    <property type="match status" value="1"/>
</dbReference>
<dbReference type="PIRSF" id="PIRSF006769">
    <property type="entry name" value="RibD"/>
    <property type="match status" value="1"/>
</dbReference>
<evidence type="ECO:0000256" key="8">
    <source>
        <dbReference type="ARBA" id="ARBA00022833"/>
    </source>
</evidence>
<dbReference type="Gene3D" id="3.40.430.10">
    <property type="entry name" value="Dihydrofolate Reductase, subunit A"/>
    <property type="match status" value="1"/>
</dbReference>
<dbReference type="Pfam" id="PF00383">
    <property type="entry name" value="dCMP_cyt_deam_1"/>
    <property type="match status" value="1"/>
</dbReference>
<evidence type="ECO:0000256" key="7">
    <source>
        <dbReference type="ARBA" id="ARBA00022723"/>
    </source>
</evidence>
<dbReference type="SUPFAM" id="SSF53597">
    <property type="entry name" value="Dihydrofolate reductase-like"/>
    <property type="match status" value="1"/>
</dbReference>
<dbReference type="CDD" id="cd01284">
    <property type="entry name" value="Riboflavin_deaminase-reductase"/>
    <property type="match status" value="1"/>
</dbReference>
<evidence type="ECO:0000256" key="5">
    <source>
        <dbReference type="ARBA" id="ARBA00007417"/>
    </source>
</evidence>
<comment type="cofactor">
    <cofactor evidence="12">
        <name>Zn(2+)</name>
        <dbReference type="ChEBI" id="CHEBI:29105"/>
    </cofactor>
    <text evidence="12">Binds 1 zinc ion.</text>
</comment>
<dbReference type="SUPFAM" id="SSF53927">
    <property type="entry name" value="Cytidine deaminase-like"/>
    <property type="match status" value="1"/>
</dbReference>
<dbReference type="InterPro" id="IPR016192">
    <property type="entry name" value="APOBEC/CMP_deaminase_Zn-bd"/>
</dbReference>
<keyword evidence="11" id="KW-0511">Multifunctional enzyme</keyword>
<dbReference type="EC" id="1.1.1.193" evidence="12"/>